<evidence type="ECO:0000256" key="2">
    <source>
        <dbReference type="SAM" id="MobiDB-lite"/>
    </source>
</evidence>
<organism evidence="4 5">
    <name type="scientific">Saguinus oedipus</name>
    <name type="common">Cotton-top tamarin</name>
    <name type="synonym">Oedipomidas oedipus</name>
    <dbReference type="NCBI Taxonomy" id="9490"/>
    <lineage>
        <taxon>Eukaryota</taxon>
        <taxon>Metazoa</taxon>
        <taxon>Chordata</taxon>
        <taxon>Craniata</taxon>
        <taxon>Vertebrata</taxon>
        <taxon>Euteleostomi</taxon>
        <taxon>Mammalia</taxon>
        <taxon>Eutheria</taxon>
        <taxon>Euarchontoglires</taxon>
        <taxon>Primates</taxon>
        <taxon>Haplorrhini</taxon>
        <taxon>Platyrrhini</taxon>
        <taxon>Cebidae</taxon>
        <taxon>Callitrichinae</taxon>
        <taxon>Saguinus</taxon>
    </lineage>
</organism>
<gene>
    <name evidence="4" type="ORF">P7K49_002983</name>
</gene>
<evidence type="ECO:0000259" key="3">
    <source>
        <dbReference type="PROSITE" id="PS50278"/>
    </source>
</evidence>
<keyword evidence="1" id="KW-0339">Growth factor</keyword>
<comment type="caution">
    <text evidence="4">The sequence shown here is derived from an EMBL/GenBank/DDBJ whole genome shotgun (WGS) entry which is preliminary data.</text>
</comment>
<dbReference type="Proteomes" id="UP001266305">
    <property type="component" value="Unassembled WGS sequence"/>
</dbReference>
<evidence type="ECO:0000313" key="5">
    <source>
        <dbReference type="Proteomes" id="UP001266305"/>
    </source>
</evidence>
<accession>A0ABQ9WMX2</accession>
<protein>
    <recommendedName>
        <fullName evidence="3">Platelet-derived growth factor (PDGF) family profile domain-containing protein</fullName>
    </recommendedName>
</protein>
<dbReference type="EMBL" id="JASSZA010000001">
    <property type="protein sequence ID" value="KAK2121597.1"/>
    <property type="molecule type" value="Genomic_DNA"/>
</dbReference>
<dbReference type="InterPro" id="IPR000072">
    <property type="entry name" value="PDGF/VEGF_dom"/>
</dbReference>
<feature type="region of interest" description="Disordered" evidence="2">
    <location>
        <begin position="115"/>
        <end position="141"/>
    </location>
</feature>
<evidence type="ECO:0000256" key="1">
    <source>
        <dbReference type="ARBA" id="ARBA00023030"/>
    </source>
</evidence>
<feature type="domain" description="Platelet-derived growth factor (PDGF) family profile" evidence="3">
    <location>
        <begin position="1"/>
        <end position="44"/>
    </location>
</feature>
<sequence length="141" mass="15785">MDTGDTRLGRSVRKIEIVRKKPIFKKATVTLEDHLACKCETVAAARAVTRSPGSSQEQRGELKPTQVPELLENLPVCRDGIAASWELASLRWEVRCQSPAAKTPQTRVTIRTVRVRRPPKGKHRKFKHTHDKAALKETLGA</sequence>
<proteinExistence type="predicted"/>
<name>A0ABQ9WMX2_SAGOE</name>
<dbReference type="PROSITE" id="PS50278">
    <property type="entry name" value="PDGF_2"/>
    <property type="match status" value="1"/>
</dbReference>
<evidence type="ECO:0000313" key="4">
    <source>
        <dbReference type="EMBL" id="KAK2121597.1"/>
    </source>
</evidence>
<reference evidence="4 5" key="1">
    <citation type="submission" date="2023-05" db="EMBL/GenBank/DDBJ databases">
        <title>B98-5 Cell Line De Novo Hybrid Assembly: An Optical Mapping Approach.</title>
        <authorList>
            <person name="Kananen K."/>
            <person name="Auerbach J.A."/>
            <person name="Kautto E."/>
            <person name="Blachly J.S."/>
        </authorList>
    </citation>
    <scope>NUCLEOTIDE SEQUENCE [LARGE SCALE GENOMIC DNA]</scope>
    <source>
        <strain evidence="4">B95-8</strain>
        <tissue evidence="4">Cell line</tissue>
    </source>
</reference>
<feature type="compositionally biased region" description="Basic residues" evidence="2">
    <location>
        <begin position="115"/>
        <end position="130"/>
    </location>
</feature>
<keyword evidence="5" id="KW-1185">Reference proteome</keyword>
<feature type="region of interest" description="Disordered" evidence="2">
    <location>
        <begin position="47"/>
        <end position="66"/>
    </location>
</feature>